<dbReference type="InterPro" id="IPR029044">
    <property type="entry name" value="Nucleotide-diphossugar_trans"/>
</dbReference>
<dbReference type="SUPFAM" id="SSF53448">
    <property type="entry name" value="Nucleotide-diphospho-sugar transferases"/>
    <property type="match status" value="1"/>
</dbReference>
<organism evidence="2 3">
    <name type="scientific">Methanobrevibacter oralis</name>
    <dbReference type="NCBI Taxonomy" id="66851"/>
    <lineage>
        <taxon>Archaea</taxon>
        <taxon>Methanobacteriati</taxon>
        <taxon>Methanobacteriota</taxon>
        <taxon>Methanomada group</taxon>
        <taxon>Methanobacteria</taxon>
        <taxon>Methanobacteriales</taxon>
        <taxon>Methanobacteriaceae</taxon>
        <taxon>Methanobrevibacter</taxon>
    </lineage>
</organism>
<evidence type="ECO:0000313" key="3">
    <source>
        <dbReference type="Proteomes" id="UP000077428"/>
    </source>
</evidence>
<dbReference type="PATRIC" id="fig|66851.6.peg.2117"/>
<reference evidence="3" key="1">
    <citation type="journal article" date="2016" name="Genome Announc.">
        <title>Draft Genome Sequences of Methanobrevibacter curvatus DSM11111, Methanobrevibacter cuticularis DSM11139, Methanobrevibacter filiformis DSM11501, and Methanobrevibacter oralis DSM7256.</title>
        <authorList>
            <person name="Poehlein A."/>
            <person name="Seedorf H."/>
        </authorList>
    </citation>
    <scope>NUCLEOTIDE SEQUENCE [LARGE SCALE GENOMIC DNA]</scope>
    <source>
        <strain evidence="3">DSM 7256 / JCM 30027 / ZR</strain>
    </source>
</reference>
<dbReference type="SUPFAM" id="SSF53756">
    <property type="entry name" value="UDP-Glycosyltransferase/glycogen phosphorylase"/>
    <property type="match status" value="1"/>
</dbReference>
<dbReference type="InterPro" id="IPR007554">
    <property type="entry name" value="Glycerophosphate_synth"/>
</dbReference>
<dbReference type="InterPro" id="IPR043148">
    <property type="entry name" value="TagF_C"/>
</dbReference>
<dbReference type="Gene3D" id="3.90.550.10">
    <property type="entry name" value="Spore Coat Polysaccharide Biosynthesis Protein SpsA, Chain A"/>
    <property type="match status" value="1"/>
</dbReference>
<dbReference type="AlphaFoldDB" id="A0A166C014"/>
<dbReference type="PANTHER" id="PTHR22916:SF3">
    <property type="entry name" value="UDP-GLCNAC:BETAGAL BETA-1,3-N-ACETYLGLUCOSAMINYLTRANSFERASE-LIKE PROTEIN 1"/>
    <property type="match status" value="1"/>
</dbReference>
<proteinExistence type="predicted"/>
<evidence type="ECO:0000313" key="2">
    <source>
        <dbReference type="EMBL" id="KZX10217.1"/>
    </source>
</evidence>
<keyword evidence="2" id="KW-0808">Transferase</keyword>
<dbReference type="Gene3D" id="3.40.50.12580">
    <property type="match status" value="1"/>
</dbReference>
<dbReference type="RefSeq" id="WP_063720599.1">
    <property type="nucleotide sequence ID" value="NZ_LT985175.1"/>
</dbReference>
<dbReference type="OrthoDB" id="46222at2157"/>
<keyword evidence="3" id="KW-1185">Reference proteome</keyword>
<feature type="domain" description="Glycosyltransferase 2-like" evidence="1">
    <location>
        <begin position="7"/>
        <end position="166"/>
    </location>
</feature>
<dbReference type="CDD" id="cd00761">
    <property type="entry name" value="Glyco_tranf_GTA_type"/>
    <property type="match status" value="1"/>
</dbReference>
<dbReference type="InterPro" id="IPR001173">
    <property type="entry name" value="Glyco_trans_2-like"/>
</dbReference>
<sequence>MNKKIFSIIISCYNVEDYINEAINSIINQKFNFEDVEIILVDDGSLDDTGKICKKYTEKYPNNIKYIYKENGGQALARNIGIKYANGKYVNFLDADDKLMNNTLNSVYDFFENNYEEIDLVAIPMYFFERKTDPHPLNYKFIEDKVVYLDKNWNYPQLATNSAFFKIELFDKFEFDVNLINSEDSIMVNKILLEKKAYGVIKDGGLCYRKRNDNSSIIDNVKQDKRFYNNRLKGYFIELIKYSRNKLGFIPKFIQYLIIYDVKWMFLDDYYKEILNNDELDEFNKLTKYVLDSVDDEIIEEHFKKDDYKLKKRIFELKYGDYEIISKDDKISMYINNILIDELSIHKFYIDIIEIRNNQLFLSGFLRSFFNSNDVEIKLLKGNDIFNGTNFNYDNRSESEFLESTINFDFSIPLNEMEYEIKLVVKDRLKRDSNYIELKIEFLNHARLSKVSNYSLWDDYLIIFKNNTFHILKYSYFKMISLELRVLKNILFNKYPYWTSAIFFRLVYLILFPIYKNKTIWMFMDRQDSADDNAEHLFNYCNDIDDSINKYFTLNENSKDFKKFNNALKFYSIKQRLLYLFADKIISSHPDESILNPFWDKNIQLYSGLINSQKIFLQHGVTKDNVSSWLRKYDKNLSMIVCVSEREAKSFLKYKYNYNSDVIKVLGFPRFDNLENINNKKQILIMPSWRRSLENLSEKQIKKTQFFKKNNSLINNEELIKIAQKNHYEIIYKPHPKIMEIIDLFDRNEFVNIDETSSYQELFNSSSLLITDFSSVAFDFAYLKKPILYYQYANDYHFKESIIDYEKNGFGEVIHDETRLIKIINEYLNNNCIMKEKYKKRVENFYKYKDKNNCKRVYEAVRNL</sequence>
<comment type="caution">
    <text evidence="2">The sequence shown here is derived from an EMBL/GenBank/DDBJ whole genome shotgun (WGS) entry which is preliminary data.</text>
</comment>
<gene>
    <name evidence="2" type="primary">epsJ_7</name>
    <name evidence="2" type="ORF">MBORA_19320</name>
</gene>
<dbReference type="GO" id="GO:0016020">
    <property type="term" value="C:membrane"/>
    <property type="evidence" value="ECO:0007669"/>
    <property type="project" value="InterPro"/>
</dbReference>
<keyword evidence="2" id="KW-0328">Glycosyltransferase</keyword>
<name>A0A166C014_METOA</name>
<dbReference type="EMBL" id="LWMU01000125">
    <property type="protein sequence ID" value="KZX10217.1"/>
    <property type="molecule type" value="Genomic_DNA"/>
</dbReference>
<dbReference type="Pfam" id="PF04464">
    <property type="entry name" value="Glyphos_transf"/>
    <property type="match status" value="1"/>
</dbReference>
<dbReference type="Proteomes" id="UP000077428">
    <property type="component" value="Unassembled WGS sequence"/>
</dbReference>
<dbReference type="Pfam" id="PF00535">
    <property type="entry name" value="Glycos_transf_2"/>
    <property type="match status" value="1"/>
</dbReference>
<dbReference type="STRING" id="66851.MBORA_19320"/>
<evidence type="ECO:0000259" key="1">
    <source>
        <dbReference type="Pfam" id="PF00535"/>
    </source>
</evidence>
<dbReference type="PANTHER" id="PTHR22916">
    <property type="entry name" value="GLYCOSYLTRANSFERASE"/>
    <property type="match status" value="1"/>
</dbReference>
<dbReference type="GO" id="GO:0047355">
    <property type="term" value="F:CDP-glycerol glycerophosphotransferase activity"/>
    <property type="evidence" value="ECO:0007669"/>
    <property type="project" value="InterPro"/>
</dbReference>
<dbReference type="GO" id="GO:0016758">
    <property type="term" value="F:hexosyltransferase activity"/>
    <property type="evidence" value="ECO:0007669"/>
    <property type="project" value="UniProtKB-ARBA"/>
</dbReference>
<dbReference type="EC" id="2.4.-.-" evidence="2"/>
<protein>
    <submittedName>
        <fullName evidence="2">Glycosyltransferase EpsJ</fullName>
        <ecNumber evidence="2">2.4.-.-</ecNumber>
    </submittedName>
</protein>
<accession>A0A166C014</accession>